<feature type="domain" description="Ketopantoate reductase N-terminal" evidence="5">
    <location>
        <begin position="13"/>
        <end position="151"/>
    </location>
</feature>
<evidence type="ECO:0000313" key="7">
    <source>
        <dbReference type="EMBL" id="WOO85137.1"/>
    </source>
</evidence>
<dbReference type="SUPFAM" id="SSF48179">
    <property type="entry name" value="6-phosphogluconate dehydrogenase C-terminal domain-like"/>
    <property type="match status" value="1"/>
</dbReference>
<dbReference type="InterPro" id="IPR008927">
    <property type="entry name" value="6-PGluconate_DH-like_C_sf"/>
</dbReference>
<comment type="function">
    <text evidence="4">Catalyzes the NADPH-dependent reduction of ketopantoate into pantoic acid.</text>
</comment>
<evidence type="ECO:0000259" key="5">
    <source>
        <dbReference type="Pfam" id="PF02558"/>
    </source>
</evidence>
<accession>A0AAF1BLK4</accession>
<sequence length="344" mass="36184">MTASSSSKPNALLFGLGSIGGVYASILARSGAADTSVVARSNYAAVKDKGFDLQSEKFGDHHLVFDGVYRDTKEAAASGKVFDYVLCANKALLDAKPSLAETLAPVITPNVTSIVLLQNGVGAEAPLHAAFPNTTIISAVVWTGAKVLPASEAGVPRVQQFAREQLTIGVDATPGLDAAVERARLARLVEVLQKGGGTCEVVDDIQSARWIKVVWNCAWNTLTTVTRLRTNHIFGSSPGAAEFAVQLMSEVVAVARAKGLTVPEGTERDLLKQCQAVGGPGLPSSMMFDNEAGRPMEVEVILGTPVREGQRLGVPVPILTTLYTIIKALDWRNANPETAAAPGP</sequence>
<dbReference type="Gene3D" id="1.10.1040.10">
    <property type="entry name" value="N-(1-d-carboxylethyl)-l-norvaline Dehydrogenase, domain 2"/>
    <property type="match status" value="1"/>
</dbReference>
<dbReference type="NCBIfam" id="TIGR00745">
    <property type="entry name" value="apbA_panE"/>
    <property type="match status" value="1"/>
</dbReference>
<dbReference type="GO" id="GO:0008677">
    <property type="term" value="F:2-dehydropantoate 2-reductase activity"/>
    <property type="evidence" value="ECO:0007669"/>
    <property type="project" value="UniProtKB-EC"/>
</dbReference>
<dbReference type="EMBL" id="CP086719">
    <property type="protein sequence ID" value="WOO85137.1"/>
    <property type="molecule type" value="Genomic_DNA"/>
</dbReference>
<dbReference type="Gene3D" id="3.40.50.720">
    <property type="entry name" value="NAD(P)-binding Rossmann-like Domain"/>
    <property type="match status" value="1"/>
</dbReference>
<dbReference type="GO" id="GO:0015940">
    <property type="term" value="P:pantothenate biosynthetic process"/>
    <property type="evidence" value="ECO:0007669"/>
    <property type="project" value="InterPro"/>
</dbReference>
<dbReference type="InterPro" id="IPR051402">
    <property type="entry name" value="KPR-Related"/>
</dbReference>
<dbReference type="FunFam" id="1.10.1040.10:FF:000017">
    <property type="entry name" value="2-dehydropantoate 2-reductase"/>
    <property type="match status" value="1"/>
</dbReference>
<dbReference type="RefSeq" id="XP_062631163.1">
    <property type="nucleotide sequence ID" value="XM_062775179.1"/>
</dbReference>
<keyword evidence="3 4" id="KW-0560">Oxidoreductase</keyword>
<evidence type="ECO:0000256" key="2">
    <source>
        <dbReference type="ARBA" id="ARBA00022857"/>
    </source>
</evidence>
<dbReference type="InterPro" id="IPR003710">
    <property type="entry name" value="ApbA"/>
</dbReference>
<dbReference type="PANTHER" id="PTHR21708">
    <property type="entry name" value="PROBABLE 2-DEHYDROPANTOATE 2-REDUCTASE"/>
    <property type="match status" value="1"/>
</dbReference>
<evidence type="ECO:0000256" key="1">
    <source>
        <dbReference type="ARBA" id="ARBA00007870"/>
    </source>
</evidence>
<dbReference type="Pfam" id="PF08546">
    <property type="entry name" value="ApbA_C"/>
    <property type="match status" value="1"/>
</dbReference>
<dbReference type="PANTHER" id="PTHR21708:SF30">
    <property type="entry name" value="2-DEHYDROPANTOATE 2-REDUCTASE-RELATED"/>
    <property type="match status" value="1"/>
</dbReference>
<dbReference type="InterPro" id="IPR013328">
    <property type="entry name" value="6PGD_dom2"/>
</dbReference>
<gene>
    <name evidence="7" type="primary">all1319</name>
    <name evidence="7" type="ORF">LOC62_06G008637</name>
</gene>
<dbReference type="InterPro" id="IPR036291">
    <property type="entry name" value="NAD(P)-bd_dom_sf"/>
</dbReference>
<evidence type="ECO:0000256" key="3">
    <source>
        <dbReference type="ARBA" id="ARBA00023002"/>
    </source>
</evidence>
<dbReference type="SUPFAM" id="SSF51735">
    <property type="entry name" value="NAD(P)-binding Rossmann-fold domains"/>
    <property type="match status" value="1"/>
</dbReference>
<keyword evidence="8" id="KW-1185">Reference proteome</keyword>
<keyword evidence="2 4" id="KW-0521">NADP</keyword>
<feature type="domain" description="Ketopantoate reductase C-terminal" evidence="6">
    <location>
        <begin position="204"/>
        <end position="329"/>
    </location>
</feature>
<evidence type="ECO:0000259" key="6">
    <source>
        <dbReference type="Pfam" id="PF08546"/>
    </source>
</evidence>
<dbReference type="InterPro" id="IPR013752">
    <property type="entry name" value="KPA_reductase"/>
</dbReference>
<reference evidence="7" key="1">
    <citation type="submission" date="2023-10" db="EMBL/GenBank/DDBJ databases">
        <authorList>
            <person name="Noh H."/>
        </authorList>
    </citation>
    <scope>NUCLEOTIDE SEQUENCE</scope>
    <source>
        <strain evidence="7">DUCC4014</strain>
    </source>
</reference>
<dbReference type="GO" id="GO:0005737">
    <property type="term" value="C:cytoplasm"/>
    <property type="evidence" value="ECO:0007669"/>
    <property type="project" value="TreeGrafter"/>
</dbReference>
<dbReference type="GeneID" id="87811801"/>
<proteinExistence type="inferred from homology"/>
<name>A0AAF1BLK4_9TREE</name>
<dbReference type="InterPro" id="IPR013332">
    <property type="entry name" value="KPR_N"/>
</dbReference>
<comment type="similarity">
    <text evidence="1 4">Belongs to the ketopantoate reductase family.</text>
</comment>
<comment type="catalytic activity">
    <reaction evidence="4">
        <text>(R)-pantoate + NADP(+) = 2-dehydropantoate + NADPH + H(+)</text>
        <dbReference type="Rhea" id="RHEA:16233"/>
        <dbReference type="ChEBI" id="CHEBI:11561"/>
        <dbReference type="ChEBI" id="CHEBI:15378"/>
        <dbReference type="ChEBI" id="CHEBI:15980"/>
        <dbReference type="ChEBI" id="CHEBI:57783"/>
        <dbReference type="ChEBI" id="CHEBI:58349"/>
        <dbReference type="EC" id="1.1.1.169"/>
    </reaction>
</comment>
<evidence type="ECO:0000256" key="4">
    <source>
        <dbReference type="RuleBase" id="RU362068"/>
    </source>
</evidence>
<dbReference type="EC" id="1.1.1.169" evidence="4"/>
<organism evidence="7 8">
    <name type="scientific">Vanrija pseudolonga</name>
    <dbReference type="NCBI Taxonomy" id="143232"/>
    <lineage>
        <taxon>Eukaryota</taxon>
        <taxon>Fungi</taxon>
        <taxon>Dikarya</taxon>
        <taxon>Basidiomycota</taxon>
        <taxon>Agaricomycotina</taxon>
        <taxon>Tremellomycetes</taxon>
        <taxon>Trichosporonales</taxon>
        <taxon>Trichosporonaceae</taxon>
        <taxon>Vanrija</taxon>
    </lineage>
</organism>
<dbReference type="Proteomes" id="UP000827549">
    <property type="component" value="Chromosome 6"/>
</dbReference>
<evidence type="ECO:0000313" key="8">
    <source>
        <dbReference type="Proteomes" id="UP000827549"/>
    </source>
</evidence>
<dbReference type="Pfam" id="PF02558">
    <property type="entry name" value="ApbA"/>
    <property type="match status" value="1"/>
</dbReference>
<protein>
    <recommendedName>
        <fullName evidence="4">2-dehydropantoate 2-reductase</fullName>
        <ecNumber evidence="4">1.1.1.169</ecNumber>
    </recommendedName>
    <alternativeName>
        <fullName evidence="4">Ketopantoate reductase</fullName>
    </alternativeName>
</protein>
<dbReference type="AlphaFoldDB" id="A0AAF1BLK4"/>